<evidence type="ECO:0000256" key="9">
    <source>
        <dbReference type="ARBA" id="ARBA00023163"/>
    </source>
</evidence>
<dbReference type="InterPro" id="IPR047057">
    <property type="entry name" value="MerR_fam"/>
</dbReference>
<evidence type="ECO:0000313" key="12">
    <source>
        <dbReference type="EMBL" id="MXO75978.1"/>
    </source>
</evidence>
<dbReference type="GO" id="GO:0045340">
    <property type="term" value="F:mercury ion binding"/>
    <property type="evidence" value="ECO:0007669"/>
    <property type="project" value="InterPro"/>
</dbReference>
<dbReference type="PANTHER" id="PTHR30204">
    <property type="entry name" value="REDOX-CYCLING DRUG-SENSING TRANSCRIPTIONAL ACTIVATOR SOXR"/>
    <property type="match status" value="1"/>
</dbReference>
<evidence type="ECO:0000313" key="13">
    <source>
        <dbReference type="Proteomes" id="UP000439522"/>
    </source>
</evidence>
<evidence type="ECO:0000256" key="1">
    <source>
        <dbReference type="ARBA" id="ARBA00017146"/>
    </source>
</evidence>
<proteinExistence type="predicted"/>
<sequence length="140" mass="15387">MVQSQEVFSLTIGRLAAAGGVGVETVRFYQRRGLLSTPTRETGIRRYDADDLRRLRFIKQAQAAGFTLEEIKELLALDSTQDRSRARELALGRITALDTKMAELERARSALQRLAKECGNGSMGPCPILASFDGLIIDAS</sequence>
<dbReference type="InterPro" id="IPR000551">
    <property type="entry name" value="MerR-type_HTH_dom"/>
</dbReference>
<feature type="domain" description="HTH merR-type" evidence="11">
    <location>
        <begin position="9"/>
        <end position="77"/>
    </location>
</feature>
<evidence type="ECO:0000256" key="7">
    <source>
        <dbReference type="ARBA" id="ARBA00023125"/>
    </source>
</evidence>
<dbReference type="Gene3D" id="1.10.1660.10">
    <property type="match status" value="1"/>
</dbReference>
<evidence type="ECO:0000256" key="8">
    <source>
        <dbReference type="ARBA" id="ARBA00023159"/>
    </source>
</evidence>
<dbReference type="Proteomes" id="UP000439522">
    <property type="component" value="Unassembled WGS sequence"/>
</dbReference>
<keyword evidence="9" id="KW-0804">Transcription</keyword>
<dbReference type="GO" id="GO:0003677">
    <property type="term" value="F:DNA binding"/>
    <property type="evidence" value="ECO:0007669"/>
    <property type="project" value="UniProtKB-KW"/>
</dbReference>
<evidence type="ECO:0000256" key="3">
    <source>
        <dbReference type="ARBA" id="ARBA00022491"/>
    </source>
</evidence>
<dbReference type="Pfam" id="PF13411">
    <property type="entry name" value="MerR_1"/>
    <property type="match status" value="1"/>
</dbReference>
<accession>A0A6I4THK5</accession>
<keyword evidence="6" id="KW-0805">Transcription regulation</keyword>
<dbReference type="InterPro" id="IPR011794">
    <property type="entry name" value="MerR"/>
</dbReference>
<dbReference type="InterPro" id="IPR009061">
    <property type="entry name" value="DNA-bd_dom_put_sf"/>
</dbReference>
<reference evidence="12 13" key="1">
    <citation type="submission" date="2019-12" db="EMBL/GenBank/DDBJ databases">
        <title>Genomic-based taxomic classification of the family Erythrobacteraceae.</title>
        <authorList>
            <person name="Xu L."/>
        </authorList>
    </citation>
    <scope>NUCLEOTIDE SEQUENCE [LARGE SCALE GENOMIC DNA]</scope>
    <source>
        <strain evidence="12 13">100921-2</strain>
    </source>
</reference>
<comment type="function">
    <text evidence="10">Mediates the mercuric-dependent induction of mercury resistance operon. In the absence of mercury MerR represses transcription by binding tightly to the mer operator region; when mercury is present the dimeric complex binds a single ion and becomes a potent transcriptional activator, while remaining bound to the mer site.</text>
</comment>
<keyword evidence="3" id="KW-0678">Repressor</keyword>
<evidence type="ECO:0000256" key="5">
    <source>
        <dbReference type="ARBA" id="ARBA00022914"/>
    </source>
</evidence>
<keyword evidence="2" id="KW-0475">Mercuric resistance</keyword>
<gene>
    <name evidence="12" type="ORF">GRI40_12205</name>
</gene>
<dbReference type="PRINTS" id="PR00040">
    <property type="entry name" value="HTHMERR"/>
</dbReference>
<dbReference type="EMBL" id="WTZA01000002">
    <property type="protein sequence ID" value="MXO75978.1"/>
    <property type="molecule type" value="Genomic_DNA"/>
</dbReference>
<dbReference type="GO" id="GO:0003700">
    <property type="term" value="F:DNA-binding transcription factor activity"/>
    <property type="evidence" value="ECO:0007669"/>
    <property type="project" value="InterPro"/>
</dbReference>
<keyword evidence="7" id="KW-0238">DNA-binding</keyword>
<dbReference type="AlphaFoldDB" id="A0A6I4THK5"/>
<evidence type="ECO:0000256" key="4">
    <source>
        <dbReference type="ARBA" id="ARBA00022723"/>
    </source>
</evidence>
<dbReference type="CDD" id="cd04783">
    <property type="entry name" value="HTH_MerR1"/>
    <property type="match status" value="1"/>
</dbReference>
<dbReference type="RefSeq" id="WP_160611819.1">
    <property type="nucleotide sequence ID" value="NZ_WTZA01000002.1"/>
</dbReference>
<comment type="caution">
    <text evidence="12">The sequence shown here is derived from an EMBL/GenBank/DDBJ whole genome shotgun (WGS) entry which is preliminary data.</text>
</comment>
<organism evidence="12 13">
    <name type="scientific">Tsuneonella aeria</name>
    <dbReference type="NCBI Taxonomy" id="1837929"/>
    <lineage>
        <taxon>Bacteria</taxon>
        <taxon>Pseudomonadati</taxon>
        <taxon>Pseudomonadota</taxon>
        <taxon>Alphaproteobacteria</taxon>
        <taxon>Sphingomonadales</taxon>
        <taxon>Erythrobacteraceae</taxon>
        <taxon>Tsuneonella</taxon>
    </lineage>
</organism>
<keyword evidence="5" id="KW-0476">Mercury</keyword>
<evidence type="ECO:0000256" key="2">
    <source>
        <dbReference type="ARBA" id="ARBA00022466"/>
    </source>
</evidence>
<evidence type="ECO:0000256" key="6">
    <source>
        <dbReference type="ARBA" id="ARBA00023015"/>
    </source>
</evidence>
<dbReference type="SMART" id="SM00422">
    <property type="entry name" value="HTH_MERR"/>
    <property type="match status" value="1"/>
</dbReference>
<evidence type="ECO:0000259" key="11">
    <source>
        <dbReference type="PROSITE" id="PS50937"/>
    </source>
</evidence>
<dbReference type="OrthoDB" id="9802944at2"/>
<keyword evidence="4" id="KW-0479">Metal-binding</keyword>
<evidence type="ECO:0000256" key="10">
    <source>
        <dbReference type="ARBA" id="ARBA00024874"/>
    </source>
</evidence>
<dbReference type="GO" id="GO:0046689">
    <property type="term" value="P:response to mercury ion"/>
    <property type="evidence" value="ECO:0007669"/>
    <property type="project" value="UniProtKB-KW"/>
</dbReference>
<dbReference type="SUPFAM" id="SSF46955">
    <property type="entry name" value="Putative DNA-binding domain"/>
    <property type="match status" value="1"/>
</dbReference>
<keyword evidence="13" id="KW-1185">Reference proteome</keyword>
<protein>
    <recommendedName>
        <fullName evidence="1">Mercuric resistance operon regulatory protein</fullName>
    </recommendedName>
</protein>
<dbReference type="PROSITE" id="PS50937">
    <property type="entry name" value="HTH_MERR_2"/>
    <property type="match status" value="1"/>
</dbReference>
<dbReference type="PANTHER" id="PTHR30204:SF69">
    <property type="entry name" value="MERR-FAMILY TRANSCRIPTIONAL REGULATOR"/>
    <property type="match status" value="1"/>
</dbReference>
<name>A0A6I4THK5_9SPHN</name>
<keyword evidence="8" id="KW-0010">Activator</keyword>